<name>A0AA35SVT3_GEOBA</name>
<keyword evidence="2" id="KW-0503">Monooxygenase</keyword>
<sequence>MFIATNLIKVKTGYGDTLESMFKARGAVQDHPGFVSFELWKMTKTPDHEEFLVVTHWETEEHHQTWTRSDAFRSAHAGGPPDFLIGGGEFHTYEVVHRLDTSGVAAAD</sequence>
<dbReference type="PROSITE" id="PS51725">
    <property type="entry name" value="ABM"/>
    <property type="match status" value="1"/>
</dbReference>
<dbReference type="PANTHER" id="PTHR34474:SF2">
    <property type="entry name" value="SIGNAL TRANSDUCTION PROTEIN TRAP"/>
    <property type="match status" value="1"/>
</dbReference>
<dbReference type="InterPro" id="IPR007138">
    <property type="entry name" value="ABM_dom"/>
</dbReference>
<feature type="domain" description="ABM" evidence="1">
    <location>
        <begin position="2"/>
        <end position="95"/>
    </location>
</feature>
<keyword evidence="2" id="KW-0560">Oxidoreductase</keyword>
<evidence type="ECO:0000313" key="2">
    <source>
        <dbReference type="EMBL" id="CAI8036529.1"/>
    </source>
</evidence>
<dbReference type="InterPro" id="IPR011008">
    <property type="entry name" value="Dimeric_a/b-barrel"/>
</dbReference>
<dbReference type="Pfam" id="PF03992">
    <property type="entry name" value="ABM"/>
    <property type="match status" value="1"/>
</dbReference>
<dbReference type="SUPFAM" id="SSF54909">
    <property type="entry name" value="Dimeric alpha+beta barrel"/>
    <property type="match status" value="1"/>
</dbReference>
<evidence type="ECO:0000313" key="3">
    <source>
        <dbReference type="Proteomes" id="UP001174909"/>
    </source>
</evidence>
<organism evidence="2 3">
    <name type="scientific">Geodia barretti</name>
    <name type="common">Barrett's horny sponge</name>
    <dbReference type="NCBI Taxonomy" id="519541"/>
    <lineage>
        <taxon>Eukaryota</taxon>
        <taxon>Metazoa</taxon>
        <taxon>Porifera</taxon>
        <taxon>Demospongiae</taxon>
        <taxon>Heteroscleromorpha</taxon>
        <taxon>Tetractinellida</taxon>
        <taxon>Astrophorina</taxon>
        <taxon>Geodiidae</taxon>
        <taxon>Geodia</taxon>
    </lineage>
</organism>
<dbReference type="AlphaFoldDB" id="A0AA35SVT3"/>
<dbReference type="PANTHER" id="PTHR34474">
    <property type="entry name" value="SIGNAL TRANSDUCTION PROTEIN TRAP"/>
    <property type="match status" value="1"/>
</dbReference>
<accession>A0AA35SVT3</accession>
<dbReference type="EMBL" id="CASHTH010002875">
    <property type="protein sequence ID" value="CAI8036529.1"/>
    <property type="molecule type" value="Genomic_DNA"/>
</dbReference>
<dbReference type="Gene3D" id="3.30.70.100">
    <property type="match status" value="1"/>
</dbReference>
<evidence type="ECO:0000259" key="1">
    <source>
        <dbReference type="PROSITE" id="PS51725"/>
    </source>
</evidence>
<proteinExistence type="predicted"/>
<reference evidence="2" key="1">
    <citation type="submission" date="2023-03" db="EMBL/GenBank/DDBJ databases">
        <authorList>
            <person name="Steffen K."/>
            <person name="Cardenas P."/>
        </authorList>
    </citation>
    <scope>NUCLEOTIDE SEQUENCE</scope>
</reference>
<gene>
    <name evidence="2" type="ORF">GBAR_LOCUS20470</name>
</gene>
<dbReference type="InterPro" id="IPR050404">
    <property type="entry name" value="Heme-degrading_MO"/>
</dbReference>
<dbReference type="Proteomes" id="UP001174909">
    <property type="component" value="Unassembled WGS sequence"/>
</dbReference>
<dbReference type="GO" id="GO:0004497">
    <property type="term" value="F:monooxygenase activity"/>
    <property type="evidence" value="ECO:0007669"/>
    <property type="project" value="UniProtKB-KW"/>
</dbReference>
<comment type="caution">
    <text evidence="2">The sequence shown here is derived from an EMBL/GenBank/DDBJ whole genome shotgun (WGS) entry which is preliminary data.</text>
</comment>
<keyword evidence="3" id="KW-1185">Reference proteome</keyword>
<protein>
    <submittedName>
        <fullName evidence="2">Heme-degrading monooxygenase</fullName>
    </submittedName>
</protein>